<feature type="region of interest" description="Disordered" evidence="1">
    <location>
        <begin position="35"/>
        <end position="56"/>
    </location>
</feature>
<dbReference type="OrthoDB" id="2446457at2759"/>
<feature type="domain" description="Tc1-like transposase DDE" evidence="3">
    <location>
        <begin position="211"/>
        <end position="294"/>
    </location>
</feature>
<evidence type="ECO:0000313" key="5">
    <source>
        <dbReference type="Proteomes" id="UP000650833"/>
    </source>
</evidence>
<accession>A0A8H7UZV0</accession>
<name>A0A8H7UZV0_9FUNG</name>
<evidence type="ECO:0000259" key="3">
    <source>
        <dbReference type="Pfam" id="PF13358"/>
    </source>
</evidence>
<evidence type="ECO:0000256" key="1">
    <source>
        <dbReference type="SAM" id="MobiDB-lite"/>
    </source>
</evidence>
<organism evidence="4 5">
    <name type="scientific">Mucor plumbeus</name>
    <dbReference type="NCBI Taxonomy" id="97098"/>
    <lineage>
        <taxon>Eukaryota</taxon>
        <taxon>Fungi</taxon>
        <taxon>Fungi incertae sedis</taxon>
        <taxon>Mucoromycota</taxon>
        <taxon>Mucoromycotina</taxon>
        <taxon>Mucoromycetes</taxon>
        <taxon>Mucorales</taxon>
        <taxon>Mucorineae</taxon>
        <taxon>Mucoraceae</taxon>
        <taxon>Mucor</taxon>
    </lineage>
</organism>
<dbReference type="PANTHER" id="PTHR46068:SF1">
    <property type="entry name" value="TRANSPOSASE IS30-LIKE HTH DOMAIN-CONTAINING PROTEIN"/>
    <property type="match status" value="1"/>
</dbReference>
<dbReference type="InterPro" id="IPR002492">
    <property type="entry name" value="Transposase_Tc1-like"/>
</dbReference>
<dbReference type="InterPro" id="IPR036397">
    <property type="entry name" value="RNaseH_sf"/>
</dbReference>
<protein>
    <recommendedName>
        <fullName evidence="6">Transposase</fullName>
    </recommendedName>
</protein>
<dbReference type="EMBL" id="JAEPRC010000322">
    <property type="protein sequence ID" value="KAG2200257.1"/>
    <property type="molecule type" value="Genomic_DNA"/>
</dbReference>
<dbReference type="InterPro" id="IPR009057">
    <property type="entry name" value="Homeodomain-like_sf"/>
</dbReference>
<feature type="domain" description="Transposase Tc1-like" evidence="2">
    <location>
        <begin position="58"/>
        <end position="128"/>
    </location>
</feature>
<evidence type="ECO:0000259" key="2">
    <source>
        <dbReference type="Pfam" id="PF01498"/>
    </source>
</evidence>
<proteinExistence type="predicted"/>
<dbReference type="GO" id="GO:0015074">
    <property type="term" value="P:DNA integration"/>
    <property type="evidence" value="ECO:0007669"/>
    <property type="project" value="InterPro"/>
</dbReference>
<dbReference type="Pfam" id="PF01498">
    <property type="entry name" value="HTH_Tnp_Tc3_2"/>
    <property type="match status" value="1"/>
</dbReference>
<dbReference type="PANTHER" id="PTHR46068">
    <property type="entry name" value="PROTEIN CBG27172"/>
    <property type="match status" value="1"/>
</dbReference>
<evidence type="ECO:0000313" key="4">
    <source>
        <dbReference type="EMBL" id="KAG2200257.1"/>
    </source>
</evidence>
<dbReference type="Proteomes" id="UP000650833">
    <property type="component" value="Unassembled WGS sequence"/>
</dbReference>
<dbReference type="AlphaFoldDB" id="A0A8H7UZV0"/>
<gene>
    <name evidence="4" type="ORF">INT46_009234</name>
</gene>
<reference evidence="4" key="1">
    <citation type="submission" date="2020-12" db="EMBL/GenBank/DDBJ databases">
        <title>Metabolic potential, ecology and presence of endohyphal bacteria is reflected in genomic diversity of Mucoromycotina.</title>
        <authorList>
            <person name="Muszewska A."/>
            <person name="Okrasinska A."/>
            <person name="Steczkiewicz K."/>
            <person name="Drgas O."/>
            <person name="Orlowska M."/>
            <person name="Perlinska-Lenart U."/>
            <person name="Aleksandrzak-Piekarczyk T."/>
            <person name="Szatraj K."/>
            <person name="Zielenkiewicz U."/>
            <person name="Pilsyk S."/>
            <person name="Malc E."/>
            <person name="Mieczkowski P."/>
            <person name="Kruszewska J.S."/>
            <person name="Biernat P."/>
            <person name="Pawlowska J."/>
        </authorList>
    </citation>
    <scope>NUCLEOTIDE SEQUENCE</scope>
    <source>
        <strain evidence="4">CBS 226.32</strain>
    </source>
</reference>
<dbReference type="GO" id="GO:0003677">
    <property type="term" value="F:DNA binding"/>
    <property type="evidence" value="ECO:0007669"/>
    <property type="project" value="InterPro"/>
</dbReference>
<dbReference type="InterPro" id="IPR038717">
    <property type="entry name" value="Tc1-like_DDE_dom"/>
</dbReference>
<evidence type="ECO:0008006" key="6">
    <source>
        <dbReference type="Google" id="ProtNLM"/>
    </source>
</evidence>
<comment type="caution">
    <text evidence="4">The sequence shown here is derived from an EMBL/GenBank/DDBJ whole genome shotgun (WGS) entry which is preliminary data.</text>
</comment>
<sequence>MSNPKLFHTTHSIYNKREDKNYWGSTVQNIIKRIEKKGQPTTTPHTGAPKKLNERDERRLVSITRKDPFATYNRINSQLRIHQINISRSTLIRYLKHVGFGSYFAAHKPALSDENRKIRLRWAKERVNWTQEQWYSVVWSDESRYTVKGYGGGARVLRKVGERYHLQHIVPTTKWGKGSEMIWSCFWAVGFGPLVFIDGNVDQDAYVNTLSQKFLPWFVKLNDKYYKDFIFQEDGATCHTGGYVTWWKTSHSIRRFDYWPAQSPDLNPIEHIWSCLDKLIDNKKSSISNTDELKTALEEAWESITVELAGRLVDSMKDRCQAVINAKGGPTKY</sequence>
<dbReference type="GO" id="GO:0006313">
    <property type="term" value="P:DNA transposition"/>
    <property type="evidence" value="ECO:0007669"/>
    <property type="project" value="InterPro"/>
</dbReference>
<dbReference type="SUPFAM" id="SSF46689">
    <property type="entry name" value="Homeodomain-like"/>
    <property type="match status" value="1"/>
</dbReference>
<dbReference type="Gene3D" id="3.30.420.10">
    <property type="entry name" value="Ribonuclease H-like superfamily/Ribonuclease H"/>
    <property type="match status" value="1"/>
</dbReference>
<keyword evidence="5" id="KW-1185">Reference proteome</keyword>
<dbReference type="Pfam" id="PF13358">
    <property type="entry name" value="DDE_3"/>
    <property type="match status" value="1"/>
</dbReference>